<dbReference type="Gene3D" id="3.40.50.300">
    <property type="entry name" value="P-loop containing nucleotide triphosphate hydrolases"/>
    <property type="match status" value="1"/>
</dbReference>
<gene>
    <name evidence="6" type="ORF">ACIBP4_23845</name>
</gene>
<feature type="domain" description="ABC transporter" evidence="5">
    <location>
        <begin position="2"/>
        <end position="227"/>
    </location>
</feature>
<dbReference type="GO" id="GO:0005524">
    <property type="term" value="F:ATP binding"/>
    <property type="evidence" value="ECO:0007669"/>
    <property type="project" value="UniProtKB-KW"/>
</dbReference>
<evidence type="ECO:0000256" key="1">
    <source>
        <dbReference type="ARBA" id="ARBA00005417"/>
    </source>
</evidence>
<dbReference type="PROSITE" id="PS00211">
    <property type="entry name" value="ABC_TRANSPORTER_1"/>
    <property type="match status" value="1"/>
</dbReference>
<comment type="caution">
    <text evidence="6">The sequence shown here is derived from an EMBL/GenBank/DDBJ whole genome shotgun (WGS) entry which is preliminary data.</text>
</comment>
<dbReference type="InterPro" id="IPR027417">
    <property type="entry name" value="P-loop_NTPase"/>
</dbReference>
<evidence type="ECO:0000313" key="6">
    <source>
        <dbReference type="EMBL" id="MFI7265318.1"/>
    </source>
</evidence>
<dbReference type="InterPro" id="IPR003439">
    <property type="entry name" value="ABC_transporter-like_ATP-bd"/>
</dbReference>
<dbReference type="GO" id="GO:0016746">
    <property type="term" value="F:acyltransferase activity"/>
    <property type="evidence" value="ECO:0007669"/>
    <property type="project" value="UniProtKB-KW"/>
</dbReference>
<evidence type="ECO:0000313" key="7">
    <source>
        <dbReference type="Proteomes" id="UP001612812"/>
    </source>
</evidence>
<keyword evidence="6" id="KW-0012">Acyltransferase</keyword>
<dbReference type="Proteomes" id="UP001612812">
    <property type="component" value="Unassembled WGS sequence"/>
</dbReference>
<dbReference type="Pfam" id="PF00005">
    <property type="entry name" value="ABC_tran"/>
    <property type="match status" value="1"/>
</dbReference>
<keyword evidence="7" id="KW-1185">Reference proteome</keyword>
<dbReference type="PROSITE" id="PS50893">
    <property type="entry name" value="ABC_TRANSPORTER_2"/>
    <property type="match status" value="1"/>
</dbReference>
<reference evidence="6 7" key="1">
    <citation type="submission" date="2024-10" db="EMBL/GenBank/DDBJ databases">
        <title>The Natural Products Discovery Center: Release of the First 8490 Sequenced Strains for Exploring Actinobacteria Biosynthetic Diversity.</title>
        <authorList>
            <person name="Kalkreuter E."/>
            <person name="Kautsar S.A."/>
            <person name="Yang D."/>
            <person name="Bader C.D."/>
            <person name="Teijaro C.N."/>
            <person name="Fluegel L."/>
            <person name="Davis C.M."/>
            <person name="Simpson J.R."/>
            <person name="Lauterbach L."/>
            <person name="Steele A.D."/>
            <person name="Gui C."/>
            <person name="Meng S."/>
            <person name="Li G."/>
            <person name="Viehrig K."/>
            <person name="Ye F."/>
            <person name="Su P."/>
            <person name="Kiefer A.F."/>
            <person name="Nichols A."/>
            <person name="Cepeda A.J."/>
            <person name="Yan W."/>
            <person name="Fan B."/>
            <person name="Jiang Y."/>
            <person name="Adhikari A."/>
            <person name="Zheng C.-J."/>
            <person name="Schuster L."/>
            <person name="Cowan T.M."/>
            <person name="Smanski M.J."/>
            <person name="Chevrette M.G."/>
            <person name="De Carvalho L.P.S."/>
            <person name="Shen B."/>
        </authorList>
    </citation>
    <scope>NUCLEOTIDE SEQUENCE [LARGE SCALE GENOMIC DNA]</scope>
    <source>
        <strain evidence="6 7">NPDC049845</strain>
    </source>
</reference>
<proteinExistence type="inferred from homology"/>
<dbReference type="RefSeq" id="WP_396770791.1">
    <property type="nucleotide sequence ID" value="NZ_JBITLA010000012.1"/>
</dbReference>
<dbReference type="SUPFAM" id="SSF52540">
    <property type="entry name" value="P-loop containing nucleoside triphosphate hydrolases"/>
    <property type="match status" value="1"/>
</dbReference>
<keyword evidence="6" id="KW-0808">Transferase</keyword>
<name>A0ABW7ZR56_9ACTN</name>
<evidence type="ECO:0000259" key="5">
    <source>
        <dbReference type="PROSITE" id="PS50893"/>
    </source>
</evidence>
<dbReference type="PANTHER" id="PTHR43335">
    <property type="entry name" value="ABC TRANSPORTER, ATP-BINDING PROTEIN"/>
    <property type="match status" value="1"/>
</dbReference>
<dbReference type="InterPro" id="IPR003593">
    <property type="entry name" value="AAA+_ATPase"/>
</dbReference>
<dbReference type="InterPro" id="IPR017871">
    <property type="entry name" value="ABC_transporter-like_CS"/>
</dbReference>
<comment type="similarity">
    <text evidence="1">Belongs to the ABC transporter superfamily.</text>
</comment>
<accession>A0ABW7ZR56</accession>
<protein>
    <submittedName>
        <fullName evidence="6">ABC transporter ATP-binding protein</fullName>
    </submittedName>
</protein>
<keyword evidence="4 6" id="KW-0067">ATP-binding</keyword>
<keyword evidence="2" id="KW-0813">Transport</keyword>
<evidence type="ECO:0000256" key="4">
    <source>
        <dbReference type="ARBA" id="ARBA00022840"/>
    </source>
</evidence>
<keyword evidence="3" id="KW-0547">Nucleotide-binding</keyword>
<dbReference type="SMART" id="SM00382">
    <property type="entry name" value="AAA"/>
    <property type="match status" value="1"/>
</dbReference>
<evidence type="ECO:0000256" key="2">
    <source>
        <dbReference type="ARBA" id="ARBA00022448"/>
    </source>
</evidence>
<dbReference type="EMBL" id="JBITLE010000011">
    <property type="protein sequence ID" value="MFI7265318.1"/>
    <property type="molecule type" value="Genomic_DNA"/>
</dbReference>
<evidence type="ECO:0000256" key="3">
    <source>
        <dbReference type="ARBA" id="ARBA00022741"/>
    </source>
</evidence>
<dbReference type="PANTHER" id="PTHR43335:SF4">
    <property type="entry name" value="ABC TRANSPORTER, ATP-BINDING PROTEIN"/>
    <property type="match status" value="1"/>
</dbReference>
<sequence>MIVVTELTKRYGRRTAVDRLSFEVRPGVVTGFLGPNGAGKSTTLRVLLGLHRPTSGSATIGGRRYDRIRRPLREVGAVLDADAVHPGRTAADHLACLARSNGLGARRVRDVLARVGLTDVAGRRVGGFSLGMRQRLGVAAALLGDPAVLLLDEPVNGLDAAGVRWLRSTLRALAAEGRTVLLSSHLMAEVALTVDHVLVIGRGRLLDSAPVAALRNRGATDVVVRSPRAADLATVLTGLGASVTPGVDGELVVVGLDPAVVGDAAARAAIPVHGLTRRGASLEDAYLELTGAEAEYRNEEGAA</sequence>
<organism evidence="6 7">
    <name type="scientific">Micromonospora maritima</name>
    <dbReference type="NCBI Taxonomy" id="986711"/>
    <lineage>
        <taxon>Bacteria</taxon>
        <taxon>Bacillati</taxon>
        <taxon>Actinomycetota</taxon>
        <taxon>Actinomycetes</taxon>
        <taxon>Micromonosporales</taxon>
        <taxon>Micromonosporaceae</taxon>
        <taxon>Micromonospora</taxon>
    </lineage>
</organism>